<name>A2FVQ0_TRIV3</name>
<sequence>MNIDEANVISCHCFDDDSGLMYGFLTPSGIHWLPEKSVSESQIKQYWENIIQFDNNIDIEPISNKIIKRLVNTLGKSYYLLYNEQILDKYQLVPNSTMKEVFPVELATFVEDLVKDQLYKF</sequence>
<dbReference type="VEuPathDB" id="TrichDB:TVAGG3_0347320"/>
<dbReference type="RefSeq" id="XP_001303952.1">
    <property type="nucleotide sequence ID" value="XM_001303951.1"/>
</dbReference>
<dbReference type="AlphaFoldDB" id="A2FVQ0"/>
<organism evidence="1 2">
    <name type="scientific">Trichomonas vaginalis (strain ATCC PRA-98 / G3)</name>
    <dbReference type="NCBI Taxonomy" id="412133"/>
    <lineage>
        <taxon>Eukaryota</taxon>
        <taxon>Metamonada</taxon>
        <taxon>Parabasalia</taxon>
        <taxon>Trichomonadida</taxon>
        <taxon>Trichomonadidae</taxon>
        <taxon>Trichomonas</taxon>
    </lineage>
</organism>
<dbReference type="InParanoid" id="A2FVQ0"/>
<dbReference type="Proteomes" id="UP000001542">
    <property type="component" value="Unassembled WGS sequence"/>
</dbReference>
<dbReference type="KEGG" id="tva:4748714"/>
<keyword evidence="2" id="KW-1185">Reference proteome</keyword>
<reference evidence="1" key="2">
    <citation type="journal article" date="2007" name="Science">
        <title>Draft genome sequence of the sexually transmitted pathogen Trichomonas vaginalis.</title>
        <authorList>
            <person name="Carlton J.M."/>
            <person name="Hirt R.P."/>
            <person name="Silva J.C."/>
            <person name="Delcher A.L."/>
            <person name="Schatz M."/>
            <person name="Zhao Q."/>
            <person name="Wortman J.R."/>
            <person name="Bidwell S.L."/>
            <person name="Alsmark U.C.M."/>
            <person name="Besteiro S."/>
            <person name="Sicheritz-Ponten T."/>
            <person name="Noel C.J."/>
            <person name="Dacks J.B."/>
            <person name="Foster P.G."/>
            <person name="Simillion C."/>
            <person name="Van de Peer Y."/>
            <person name="Miranda-Saavedra D."/>
            <person name="Barton G.J."/>
            <person name="Westrop G.D."/>
            <person name="Mueller S."/>
            <person name="Dessi D."/>
            <person name="Fiori P.L."/>
            <person name="Ren Q."/>
            <person name="Paulsen I."/>
            <person name="Zhang H."/>
            <person name="Bastida-Corcuera F.D."/>
            <person name="Simoes-Barbosa A."/>
            <person name="Brown M.T."/>
            <person name="Hayes R.D."/>
            <person name="Mukherjee M."/>
            <person name="Okumura C.Y."/>
            <person name="Schneider R."/>
            <person name="Smith A.J."/>
            <person name="Vanacova S."/>
            <person name="Villalvazo M."/>
            <person name="Haas B.J."/>
            <person name="Pertea M."/>
            <person name="Feldblyum T.V."/>
            <person name="Utterback T.R."/>
            <person name="Shu C.L."/>
            <person name="Osoegawa K."/>
            <person name="de Jong P.J."/>
            <person name="Hrdy I."/>
            <person name="Horvathova L."/>
            <person name="Zubacova Z."/>
            <person name="Dolezal P."/>
            <person name="Malik S.B."/>
            <person name="Logsdon J.M. Jr."/>
            <person name="Henze K."/>
            <person name="Gupta A."/>
            <person name="Wang C.C."/>
            <person name="Dunne R.L."/>
            <person name="Upcroft J.A."/>
            <person name="Upcroft P."/>
            <person name="White O."/>
            <person name="Salzberg S.L."/>
            <person name="Tang P."/>
            <person name="Chiu C.-H."/>
            <person name="Lee Y.-S."/>
            <person name="Embley T.M."/>
            <person name="Coombs G.H."/>
            <person name="Mottram J.C."/>
            <person name="Tachezy J."/>
            <person name="Fraser-Liggett C.M."/>
            <person name="Johnson P.J."/>
        </authorList>
    </citation>
    <scope>NUCLEOTIDE SEQUENCE [LARGE SCALE GENOMIC DNA]</scope>
    <source>
        <strain evidence="1">G3</strain>
    </source>
</reference>
<gene>
    <name evidence="1" type="ORF">TVAG_264990</name>
</gene>
<evidence type="ECO:0000313" key="2">
    <source>
        <dbReference type="Proteomes" id="UP000001542"/>
    </source>
</evidence>
<evidence type="ECO:0000313" key="1">
    <source>
        <dbReference type="EMBL" id="EAX91022.1"/>
    </source>
</evidence>
<proteinExistence type="predicted"/>
<accession>A2FVQ0</accession>
<reference evidence="1" key="1">
    <citation type="submission" date="2006-10" db="EMBL/GenBank/DDBJ databases">
        <authorList>
            <person name="Amadeo P."/>
            <person name="Zhao Q."/>
            <person name="Wortman J."/>
            <person name="Fraser-Liggett C."/>
            <person name="Carlton J."/>
        </authorList>
    </citation>
    <scope>NUCLEOTIDE SEQUENCE</scope>
    <source>
        <strain evidence="1">G3</strain>
    </source>
</reference>
<dbReference type="VEuPathDB" id="TrichDB:TVAG_264990"/>
<protein>
    <submittedName>
        <fullName evidence="1">Uncharacterized protein</fullName>
    </submittedName>
</protein>
<dbReference type="EMBL" id="DS114064">
    <property type="protein sequence ID" value="EAX91022.1"/>
    <property type="molecule type" value="Genomic_DNA"/>
</dbReference>